<evidence type="ECO:0000256" key="2">
    <source>
        <dbReference type="ARBA" id="ARBA00022679"/>
    </source>
</evidence>
<comment type="caution">
    <text evidence="3">The sequence shown here is derived from an EMBL/GenBank/DDBJ whole genome shotgun (WGS) entry which is preliminary data.</text>
</comment>
<dbReference type="EMBL" id="CAIJDO010000381">
    <property type="protein sequence ID" value="CAD0010012.1"/>
    <property type="molecule type" value="Genomic_DNA"/>
</dbReference>
<keyword evidence="2 3" id="KW-0808">Transferase</keyword>
<comment type="similarity">
    <text evidence="1">Belongs to the transferase hexapeptide repeat family.</text>
</comment>
<dbReference type="PANTHER" id="PTHR23416">
    <property type="entry name" value="SIALIC ACID SYNTHASE-RELATED"/>
    <property type="match status" value="1"/>
</dbReference>
<dbReference type="GO" id="GO:0008374">
    <property type="term" value="F:O-acyltransferase activity"/>
    <property type="evidence" value="ECO:0007669"/>
    <property type="project" value="TreeGrafter"/>
</dbReference>
<dbReference type="InterPro" id="IPR001451">
    <property type="entry name" value="Hexapep"/>
</dbReference>
<protein>
    <submittedName>
        <fullName evidence="3">Acetyltransferase</fullName>
    </submittedName>
</protein>
<proteinExistence type="inferred from homology"/>
<dbReference type="Gene3D" id="2.160.10.10">
    <property type="entry name" value="Hexapeptide repeat proteins"/>
    <property type="match status" value="1"/>
</dbReference>
<reference evidence="3 4" key="1">
    <citation type="submission" date="2020-06" db="EMBL/GenBank/DDBJ databases">
        <authorList>
            <person name="Criscuolo A."/>
        </authorList>
    </citation>
    <scope>NUCLEOTIDE SEQUENCE [LARGE SCALE GENOMIC DNA]</scope>
    <source>
        <strain evidence="4">CIP 110025</strain>
    </source>
</reference>
<dbReference type="Proteomes" id="UP000556700">
    <property type="component" value="Unassembled WGS sequence"/>
</dbReference>
<dbReference type="Pfam" id="PF00132">
    <property type="entry name" value="Hexapep"/>
    <property type="match status" value="1"/>
</dbReference>
<gene>
    <name evidence="3" type="ORF">FLACHUCJ7_04652</name>
</gene>
<evidence type="ECO:0000313" key="3">
    <source>
        <dbReference type="EMBL" id="CAD0010012.1"/>
    </source>
</evidence>
<name>A0A6V6ZGD2_9FLAO</name>
<dbReference type="CDD" id="cd04647">
    <property type="entry name" value="LbH_MAT_like"/>
    <property type="match status" value="1"/>
</dbReference>
<dbReference type="InterPro" id="IPR011004">
    <property type="entry name" value="Trimer_LpxA-like_sf"/>
</dbReference>
<dbReference type="AlphaFoldDB" id="A0A6V6ZGD2"/>
<evidence type="ECO:0000313" key="4">
    <source>
        <dbReference type="Proteomes" id="UP000556700"/>
    </source>
</evidence>
<organism evidence="3 4">
    <name type="scientific">Flavobacterium chungangense</name>
    <dbReference type="NCBI Taxonomy" id="554283"/>
    <lineage>
        <taxon>Bacteria</taxon>
        <taxon>Pseudomonadati</taxon>
        <taxon>Bacteroidota</taxon>
        <taxon>Flavobacteriia</taxon>
        <taxon>Flavobacteriales</taxon>
        <taxon>Flavobacteriaceae</taxon>
        <taxon>Flavobacterium</taxon>
    </lineage>
</organism>
<keyword evidence="4" id="KW-1185">Reference proteome</keyword>
<evidence type="ECO:0000256" key="1">
    <source>
        <dbReference type="ARBA" id="ARBA00007274"/>
    </source>
</evidence>
<sequence>MEIGSNSLIEFNSVFSSELPTGKLTIGNNVKINSNVFLDFTGGLEIDDDVVISKDTYIITHSHGYDPRSLPMPKPLKIGKNVWVGAKVIICENVSLIGENSIIAAGAVVTKNVEANTIVGGNPAKMLKIK</sequence>
<accession>A0A6V6ZGD2</accession>
<dbReference type="PANTHER" id="PTHR23416:SF23">
    <property type="entry name" value="ACETYLTRANSFERASE C18B11.09C-RELATED"/>
    <property type="match status" value="1"/>
</dbReference>
<dbReference type="SUPFAM" id="SSF51161">
    <property type="entry name" value="Trimeric LpxA-like enzymes"/>
    <property type="match status" value="1"/>
</dbReference>
<dbReference type="InterPro" id="IPR051159">
    <property type="entry name" value="Hexapeptide_acetyltransf"/>
</dbReference>